<keyword evidence="3" id="KW-1185">Reference proteome</keyword>
<dbReference type="GO" id="GO:0016853">
    <property type="term" value="F:isomerase activity"/>
    <property type="evidence" value="ECO:0007669"/>
    <property type="project" value="UniProtKB-KW"/>
</dbReference>
<evidence type="ECO:0000313" key="2">
    <source>
        <dbReference type="EMBL" id="NIK57427.1"/>
    </source>
</evidence>
<dbReference type="EMBL" id="JAASRO010000001">
    <property type="protein sequence ID" value="NIK57427.1"/>
    <property type="molecule type" value="Genomic_DNA"/>
</dbReference>
<evidence type="ECO:0000259" key="1">
    <source>
        <dbReference type="Pfam" id="PF01323"/>
    </source>
</evidence>
<dbReference type="GO" id="GO:0016491">
    <property type="term" value="F:oxidoreductase activity"/>
    <property type="evidence" value="ECO:0007669"/>
    <property type="project" value="InterPro"/>
</dbReference>
<dbReference type="PANTHER" id="PTHR13887:SF41">
    <property type="entry name" value="THIOREDOXIN SUPERFAMILY PROTEIN"/>
    <property type="match status" value="1"/>
</dbReference>
<dbReference type="Proteomes" id="UP000555407">
    <property type="component" value="Unassembled WGS sequence"/>
</dbReference>
<dbReference type="SUPFAM" id="SSF52833">
    <property type="entry name" value="Thioredoxin-like"/>
    <property type="match status" value="1"/>
</dbReference>
<comment type="caution">
    <text evidence="2">The sequence shown here is derived from an EMBL/GenBank/DDBJ whole genome shotgun (WGS) entry which is preliminary data.</text>
</comment>
<feature type="domain" description="DSBA-like thioredoxin" evidence="1">
    <location>
        <begin position="2"/>
        <end position="210"/>
    </location>
</feature>
<sequence>MRVDVWSDVVCPWCYIGKRRLEQALAESGDQAEIVWHSFQLDPSSTNDDPRDLATRLGEKYGRGREWGLQANAQVTEVAAEVGLEYHLDQAKPVNTVDAHRLLHLARDLAEAGEVPADTQGRLKERLLKAYFTDGLPVGDHATLTDLATEAGLPTDRVREVLAGTTYTEDVEADQAQALAYGANGVPFFVIDEKYGVSGAQPVEVFQEALRRANADRKPVTLITAPGAATDGDAACGPDGCPI</sequence>
<dbReference type="Pfam" id="PF01323">
    <property type="entry name" value="DSBA"/>
    <property type="match status" value="1"/>
</dbReference>
<dbReference type="CDD" id="cd03024">
    <property type="entry name" value="DsbA_FrnE"/>
    <property type="match status" value="1"/>
</dbReference>
<proteinExistence type="predicted"/>
<keyword evidence="2" id="KW-0413">Isomerase</keyword>
<dbReference type="PANTHER" id="PTHR13887">
    <property type="entry name" value="GLUTATHIONE S-TRANSFERASE KAPPA"/>
    <property type="match status" value="1"/>
</dbReference>
<dbReference type="RefSeq" id="WP_167207519.1">
    <property type="nucleotide sequence ID" value="NZ_JAASRO010000001.1"/>
</dbReference>
<dbReference type="AlphaFoldDB" id="A0A7X5VBD3"/>
<name>A0A7X5VBD3_9ACTN</name>
<protein>
    <submittedName>
        <fullName evidence="2">Putative DsbA family dithiol-disulfide isomerase</fullName>
    </submittedName>
</protein>
<dbReference type="Gene3D" id="3.40.30.10">
    <property type="entry name" value="Glutaredoxin"/>
    <property type="match status" value="1"/>
</dbReference>
<dbReference type="InterPro" id="IPR001853">
    <property type="entry name" value="DSBA-like_thioredoxin_dom"/>
</dbReference>
<reference evidence="2 3" key="1">
    <citation type="submission" date="2020-03" db="EMBL/GenBank/DDBJ databases">
        <title>Sequencing the genomes of 1000 actinobacteria strains.</title>
        <authorList>
            <person name="Klenk H.-P."/>
        </authorList>
    </citation>
    <scope>NUCLEOTIDE SEQUENCE [LARGE SCALE GENOMIC DNA]</scope>
    <source>
        <strain evidence="2 3">DSM 45490</strain>
    </source>
</reference>
<gene>
    <name evidence="2" type="ORF">BJY22_003144</name>
</gene>
<evidence type="ECO:0000313" key="3">
    <source>
        <dbReference type="Proteomes" id="UP000555407"/>
    </source>
</evidence>
<accession>A0A7X5VBD3</accession>
<organism evidence="2 3">
    <name type="scientific">Kribbella shirazensis</name>
    <dbReference type="NCBI Taxonomy" id="1105143"/>
    <lineage>
        <taxon>Bacteria</taxon>
        <taxon>Bacillati</taxon>
        <taxon>Actinomycetota</taxon>
        <taxon>Actinomycetes</taxon>
        <taxon>Propionibacteriales</taxon>
        <taxon>Kribbellaceae</taxon>
        <taxon>Kribbella</taxon>
    </lineage>
</organism>
<dbReference type="InterPro" id="IPR036249">
    <property type="entry name" value="Thioredoxin-like_sf"/>
</dbReference>